<dbReference type="AlphaFoldDB" id="A0A1V9ZI69"/>
<evidence type="ECO:0000313" key="1">
    <source>
        <dbReference type="EMBL" id="OQR97510.1"/>
    </source>
</evidence>
<name>A0A1V9ZI69_ACHHY</name>
<evidence type="ECO:0000313" key="2">
    <source>
        <dbReference type="Proteomes" id="UP000243579"/>
    </source>
</evidence>
<proteinExistence type="predicted"/>
<dbReference type="PROSITE" id="PS51257">
    <property type="entry name" value="PROKAR_LIPOPROTEIN"/>
    <property type="match status" value="1"/>
</dbReference>
<dbReference type="EMBL" id="JNBR01000103">
    <property type="protein sequence ID" value="OQR97510.1"/>
    <property type="molecule type" value="Genomic_DNA"/>
</dbReference>
<protein>
    <submittedName>
        <fullName evidence="1">Uncharacterized protein</fullName>
    </submittedName>
</protein>
<gene>
    <name evidence="1" type="ORF">ACHHYP_10901</name>
</gene>
<comment type="caution">
    <text evidence="1">The sequence shown here is derived from an EMBL/GenBank/DDBJ whole genome shotgun (WGS) entry which is preliminary data.</text>
</comment>
<keyword evidence="2" id="KW-1185">Reference proteome</keyword>
<accession>A0A1V9ZI69</accession>
<sequence>MRITVYQSPFNYVWSVLYSCVWFNVWRVRNDWTFRSDLPLPSPWTTAVKAALTAKLHRCHSLVHDPGQPCLLRLLDVSGNTRATATPDSVGCTPAPFQY</sequence>
<dbReference type="Proteomes" id="UP000243579">
    <property type="component" value="Unassembled WGS sequence"/>
</dbReference>
<organism evidence="1 2">
    <name type="scientific">Achlya hypogyna</name>
    <name type="common">Oomycete</name>
    <name type="synonym">Protoachlya hypogyna</name>
    <dbReference type="NCBI Taxonomy" id="1202772"/>
    <lineage>
        <taxon>Eukaryota</taxon>
        <taxon>Sar</taxon>
        <taxon>Stramenopiles</taxon>
        <taxon>Oomycota</taxon>
        <taxon>Saprolegniomycetes</taxon>
        <taxon>Saprolegniales</taxon>
        <taxon>Achlyaceae</taxon>
        <taxon>Achlya</taxon>
    </lineage>
</organism>
<reference evidence="1 2" key="1">
    <citation type="journal article" date="2014" name="Genome Biol. Evol.">
        <title>The secreted proteins of Achlya hypogyna and Thraustotheca clavata identify the ancestral oomycete secretome and reveal gene acquisitions by horizontal gene transfer.</title>
        <authorList>
            <person name="Misner I."/>
            <person name="Blouin N."/>
            <person name="Leonard G."/>
            <person name="Richards T.A."/>
            <person name="Lane C.E."/>
        </authorList>
    </citation>
    <scope>NUCLEOTIDE SEQUENCE [LARGE SCALE GENOMIC DNA]</scope>
    <source>
        <strain evidence="1 2">ATCC 48635</strain>
    </source>
</reference>